<gene>
    <name evidence="2" type="ORF">SAMN05216302_1007126</name>
</gene>
<proteinExistence type="predicted"/>
<evidence type="ECO:0000256" key="1">
    <source>
        <dbReference type="SAM" id="MobiDB-lite"/>
    </source>
</evidence>
<dbReference type="OrthoDB" id="9817047at2"/>
<feature type="region of interest" description="Disordered" evidence="1">
    <location>
        <begin position="248"/>
        <end position="271"/>
    </location>
</feature>
<sequence length="445" mass="49900">MADKLLTETFFGVRMQDAPAPGKKQPVLQYNKESIRTLLQNALVPVGFKQSVRGVTPDRRSSSFASADAIAACNNSCPHTPETMERESVGLSAASGNTNIMQPFYLTDAMVNLSLLEHAAAGLQWFDARPLSALITNSYFLETCFFPPVYWCLCYSDPVEDPSKKISKECKDLWLKAVKTCKEKGHLTATEYTELLKKCPKFKTLFIRDLKSDTTYPVFKLKTEVLANLDAFEEWKKKADIEAKEKQKEIDDAEKKEQEAHDKSHGGRKHSSCDCWKLVGYAMYTNGNKIPITGKSADNPTKIPKENVCFISGKGEEAKGPYEFKSMPGRPNCCSTSYSQKYVQVAHSLPKMDGTEPKYTGINHGSVDRNNTWGEATYWLTLTSTPDNYDWDGMNIIENFNYGKKRQAEVAESIKSNQLNKGLGKIEMNIDGVNCPAKTLWYEAV</sequence>
<keyword evidence="3" id="KW-1185">Reference proteome</keyword>
<evidence type="ECO:0000313" key="2">
    <source>
        <dbReference type="EMBL" id="SFK49124.1"/>
    </source>
</evidence>
<organism evidence="2 3">
    <name type="scientific">Nitrosomonas aestuarii</name>
    <dbReference type="NCBI Taxonomy" id="52441"/>
    <lineage>
        <taxon>Bacteria</taxon>
        <taxon>Pseudomonadati</taxon>
        <taxon>Pseudomonadota</taxon>
        <taxon>Betaproteobacteria</taxon>
        <taxon>Nitrosomonadales</taxon>
        <taxon>Nitrosomonadaceae</taxon>
        <taxon>Nitrosomonas</taxon>
    </lineage>
</organism>
<feature type="compositionally biased region" description="Basic and acidic residues" evidence="1">
    <location>
        <begin position="248"/>
        <end position="265"/>
    </location>
</feature>
<reference evidence="3" key="1">
    <citation type="submission" date="2016-10" db="EMBL/GenBank/DDBJ databases">
        <authorList>
            <person name="Varghese N."/>
            <person name="Submissions S."/>
        </authorList>
    </citation>
    <scope>NUCLEOTIDE SEQUENCE [LARGE SCALE GENOMIC DNA]</scope>
    <source>
        <strain evidence="3">Nm69</strain>
    </source>
</reference>
<dbReference type="RefSeq" id="WP_090698299.1">
    <property type="nucleotide sequence ID" value="NZ_FOSP01000007.1"/>
</dbReference>
<dbReference type="EMBL" id="FOSP01000007">
    <property type="protein sequence ID" value="SFK49124.1"/>
    <property type="molecule type" value="Genomic_DNA"/>
</dbReference>
<evidence type="ECO:0000313" key="3">
    <source>
        <dbReference type="Proteomes" id="UP000199533"/>
    </source>
</evidence>
<dbReference type="Proteomes" id="UP000199533">
    <property type="component" value="Unassembled WGS sequence"/>
</dbReference>
<dbReference type="AlphaFoldDB" id="A0A1I3ZYC3"/>
<accession>A0A1I3ZYC3</accession>
<name>A0A1I3ZYC3_9PROT</name>
<protein>
    <submittedName>
        <fullName evidence="2">Uncharacterized protein</fullName>
    </submittedName>
</protein>